<feature type="domain" description="Quinolinate phosphoribosyl transferase C-terminal" evidence="2">
    <location>
        <begin position="113"/>
        <end position="301"/>
    </location>
</feature>
<dbReference type="PANTHER" id="PTHR43202:SF1">
    <property type="entry name" value="NICOTINATE PHOSPHORIBOSYLTRANSFERASE"/>
    <property type="match status" value="1"/>
</dbReference>
<dbReference type="InterPro" id="IPR036068">
    <property type="entry name" value="Nicotinate_pribotase-like_C"/>
</dbReference>
<dbReference type="GO" id="GO:0004514">
    <property type="term" value="F:nicotinate-nucleotide diphosphorylase (carboxylating) activity"/>
    <property type="evidence" value="ECO:0007669"/>
    <property type="project" value="InterPro"/>
</dbReference>
<dbReference type="PANTHER" id="PTHR43202">
    <property type="entry name" value="NICOTINATE-NUCLEOTIDE PYROPHOSPHORYLASE"/>
    <property type="match status" value="1"/>
</dbReference>
<dbReference type="eggNOG" id="COG1488">
    <property type="taxonomic scope" value="Bacteria"/>
</dbReference>
<accession>D3P9G2</accession>
<gene>
    <name evidence="4" type="ordered locus">DEFDS_1900</name>
</gene>
<dbReference type="OrthoDB" id="9770610at2"/>
<dbReference type="AlphaFoldDB" id="D3P9G2"/>
<evidence type="ECO:0000259" key="2">
    <source>
        <dbReference type="Pfam" id="PF01729"/>
    </source>
</evidence>
<dbReference type="Gene3D" id="3.90.1170.20">
    <property type="entry name" value="Quinolinate phosphoribosyl transferase, N-terminal domain"/>
    <property type="match status" value="1"/>
</dbReference>
<reference evidence="4 5" key="1">
    <citation type="journal article" date="2010" name="DNA Res.">
        <title>Bacterial lifestyle in a deep-sea hydrothermal vent chimney revealed by the genome sequence of the thermophilic bacterium Deferribacter desulfuricans SSM1.</title>
        <authorList>
            <person name="Takaki Y."/>
            <person name="Shimamura S."/>
            <person name="Nakagawa S."/>
            <person name="Fukuhara Y."/>
            <person name="Horikawa H."/>
            <person name="Ankai A."/>
            <person name="Harada T."/>
            <person name="Hosoyama A."/>
            <person name="Oguchi A."/>
            <person name="Fukui S."/>
            <person name="Fujita N."/>
            <person name="Takami H."/>
            <person name="Takai K."/>
        </authorList>
    </citation>
    <scope>NUCLEOTIDE SEQUENCE [LARGE SCALE GENOMIC DNA]</scope>
    <source>
        <strain evidence="5">DSM 14783 / JCM 11476 / NBRC 101012 / SSM1</strain>
    </source>
</reference>
<dbReference type="InterPro" id="IPR037128">
    <property type="entry name" value="Quinolinate_PRibosylTase_N_sf"/>
</dbReference>
<name>D3P9G2_DEFDS</name>
<dbReference type="InterPro" id="IPR053190">
    <property type="entry name" value="NAPRTase-like"/>
</dbReference>
<dbReference type="SUPFAM" id="SSF54675">
    <property type="entry name" value="Nicotinate/Quinolinate PRTase N-terminal domain-like"/>
    <property type="match status" value="1"/>
</dbReference>
<dbReference type="NCBIfam" id="NF006415">
    <property type="entry name" value="PRK08662.1"/>
    <property type="match status" value="1"/>
</dbReference>
<dbReference type="Gene3D" id="3.20.20.70">
    <property type="entry name" value="Aldolase class I"/>
    <property type="match status" value="1"/>
</dbReference>
<dbReference type="Proteomes" id="UP000001520">
    <property type="component" value="Chromosome"/>
</dbReference>
<proteinExistence type="predicted"/>
<dbReference type="RefSeq" id="WP_013008597.1">
    <property type="nucleotide sequence ID" value="NC_013939.1"/>
</dbReference>
<dbReference type="EMBL" id="AP011529">
    <property type="protein sequence ID" value="BAI81352.1"/>
    <property type="molecule type" value="Genomic_DNA"/>
</dbReference>
<keyword evidence="4" id="KW-0436">Ligase</keyword>
<evidence type="ECO:0000256" key="1">
    <source>
        <dbReference type="ARBA" id="ARBA00022679"/>
    </source>
</evidence>
<dbReference type="InterPro" id="IPR013785">
    <property type="entry name" value="Aldolase_TIM"/>
</dbReference>
<evidence type="ECO:0000259" key="3">
    <source>
        <dbReference type="Pfam" id="PF02749"/>
    </source>
</evidence>
<dbReference type="InterPro" id="IPR002638">
    <property type="entry name" value="Quinolinate_PRibosylTrfase_C"/>
</dbReference>
<keyword evidence="1 4" id="KW-0808">Transferase</keyword>
<dbReference type="EC" id="6.3.4.21" evidence="4"/>
<dbReference type="GO" id="GO:0009435">
    <property type="term" value="P:NAD+ biosynthetic process"/>
    <property type="evidence" value="ECO:0007669"/>
    <property type="project" value="InterPro"/>
</dbReference>
<dbReference type="KEGG" id="ddf:DEFDS_1900"/>
<evidence type="ECO:0000313" key="5">
    <source>
        <dbReference type="Proteomes" id="UP000001520"/>
    </source>
</evidence>
<organism evidence="4 5">
    <name type="scientific">Deferribacter desulfuricans (strain DSM 14783 / JCM 11476 / NBRC 101012 / SSM1)</name>
    <dbReference type="NCBI Taxonomy" id="639282"/>
    <lineage>
        <taxon>Bacteria</taxon>
        <taxon>Pseudomonadati</taxon>
        <taxon>Deferribacterota</taxon>
        <taxon>Deferribacteres</taxon>
        <taxon>Deferribacterales</taxon>
        <taxon>Deferribacteraceae</taxon>
        <taxon>Deferribacter</taxon>
    </lineage>
</organism>
<dbReference type="HOGENOM" id="CLU_043773_0_0_0"/>
<feature type="domain" description="Quinolinate phosphoribosyl transferase N-terminal" evidence="3">
    <location>
        <begin position="17"/>
        <end position="111"/>
    </location>
</feature>
<sequence length="389" mass="43489">MFDLPTKEEILKGLTTDVYFIRTEEVLRKNNINKRVTMEVAQKGMPEEYPFGIFAGLTNVLKLLENKPVDVYAIPEGNIFFENTPVMTIIGNYLDFGIYETAILGFLCHSSGISTKAAKCKIAAGDKIVLSFGARRVHPAISGMVDKYAYIGGCDGFSVVFAEKLIGKKASGTIPHALIIQVGDTLETMKLYDAVVDEDVRRIALIDTFGDERFESLRVAEFLKDKLYGIRLDTPGSRRGNLKKIAEEIRWELDIRGFNHVKLFASGGLDEKAIIELKSVIDGFGVGTSISNAKVMDFSMDIVEIDGKPLSKKGKMSGFKYAYQCENCLNQRFSVKSDDEIICDCGNRMVMITKKVMENGKILWEEDIESIKNRVVSQFDKIKKGLYVV</sequence>
<dbReference type="InterPro" id="IPR035809">
    <property type="entry name" value="NAPRTase_arc-type"/>
</dbReference>
<dbReference type="SUPFAM" id="SSF51690">
    <property type="entry name" value="Nicotinate/Quinolinate PRTase C-terminal domain-like"/>
    <property type="match status" value="1"/>
</dbReference>
<dbReference type="Pfam" id="PF02749">
    <property type="entry name" value="QRPTase_N"/>
    <property type="match status" value="1"/>
</dbReference>
<evidence type="ECO:0000313" key="4">
    <source>
        <dbReference type="EMBL" id="BAI81352.1"/>
    </source>
</evidence>
<dbReference type="Pfam" id="PF01729">
    <property type="entry name" value="QRPTase_C"/>
    <property type="match status" value="1"/>
</dbReference>
<keyword evidence="5" id="KW-1185">Reference proteome</keyword>
<protein>
    <submittedName>
        <fullName evidence="4">Nicotinate phosphoribosyltransferase</fullName>
        <ecNumber evidence="4">6.3.4.21</ecNumber>
    </submittedName>
</protein>
<keyword evidence="4" id="KW-0328">Glycosyltransferase</keyword>
<dbReference type="InterPro" id="IPR022412">
    <property type="entry name" value="Quinolinate_PRibosylTrfase_N"/>
</dbReference>
<dbReference type="STRING" id="639282.DEFDS_1900"/>
<dbReference type="CDD" id="cd01571">
    <property type="entry name" value="NAPRTase_B"/>
    <property type="match status" value="1"/>
</dbReference>
<dbReference type="GO" id="GO:0004516">
    <property type="term" value="F:nicotinate phosphoribosyltransferase activity"/>
    <property type="evidence" value="ECO:0007669"/>
    <property type="project" value="UniProtKB-EC"/>
</dbReference>